<reference evidence="1 2" key="1">
    <citation type="journal article" date="2019" name="Int. J. Syst. Evol. Microbiol.">
        <title>The Global Catalogue of Microorganisms (GCM) 10K type strain sequencing project: providing services to taxonomists for standard genome sequencing and annotation.</title>
        <authorList>
            <consortium name="The Broad Institute Genomics Platform"/>
            <consortium name="The Broad Institute Genome Sequencing Center for Infectious Disease"/>
            <person name="Wu L."/>
            <person name="Ma J."/>
        </authorList>
    </citation>
    <scope>NUCLEOTIDE SEQUENCE [LARGE SCALE GENOMIC DNA]</scope>
    <source>
        <strain evidence="1 2">CGMCC 1.12237</strain>
    </source>
</reference>
<proteinExistence type="predicted"/>
<dbReference type="RefSeq" id="WP_227229871.1">
    <property type="nucleotide sequence ID" value="NZ_JAJCVJ010000002.1"/>
</dbReference>
<gene>
    <name evidence="1" type="ORF">ACFPJ5_11815</name>
</gene>
<dbReference type="Proteomes" id="UP001596201">
    <property type="component" value="Unassembled WGS sequence"/>
</dbReference>
<protein>
    <submittedName>
        <fullName evidence="1">ArsR family transcriptional regulator</fullName>
    </submittedName>
</protein>
<sequence length="90" mass="9981">MTNADDRILEFLRNEGNGELVANPAVIAVNIGFSPHTVRERVGPLRSCELIEYHDGSRGLYRITDTGRDYLDGRLDDDAIADLEAILDGH</sequence>
<evidence type="ECO:0000313" key="2">
    <source>
        <dbReference type="Proteomes" id="UP001596201"/>
    </source>
</evidence>
<dbReference type="AlphaFoldDB" id="A0ABD5RCV0"/>
<keyword evidence="2" id="KW-1185">Reference proteome</keyword>
<dbReference type="InterPro" id="IPR036390">
    <property type="entry name" value="WH_DNA-bd_sf"/>
</dbReference>
<evidence type="ECO:0000313" key="1">
    <source>
        <dbReference type="EMBL" id="MFC5367623.1"/>
    </source>
</evidence>
<comment type="caution">
    <text evidence="1">The sequence shown here is derived from an EMBL/GenBank/DDBJ whole genome shotgun (WGS) entry which is preliminary data.</text>
</comment>
<dbReference type="SUPFAM" id="SSF46785">
    <property type="entry name" value="Winged helix' DNA-binding domain"/>
    <property type="match status" value="1"/>
</dbReference>
<organism evidence="1 2">
    <name type="scientific">Salinirubrum litoreum</name>
    <dbReference type="NCBI Taxonomy" id="1126234"/>
    <lineage>
        <taxon>Archaea</taxon>
        <taxon>Methanobacteriati</taxon>
        <taxon>Methanobacteriota</taxon>
        <taxon>Stenosarchaea group</taxon>
        <taxon>Halobacteria</taxon>
        <taxon>Halobacteriales</taxon>
        <taxon>Haloferacaceae</taxon>
        <taxon>Salinirubrum</taxon>
    </lineage>
</organism>
<dbReference type="Gene3D" id="1.10.10.10">
    <property type="entry name" value="Winged helix-like DNA-binding domain superfamily/Winged helix DNA-binding domain"/>
    <property type="match status" value="1"/>
</dbReference>
<dbReference type="InterPro" id="IPR036388">
    <property type="entry name" value="WH-like_DNA-bd_sf"/>
</dbReference>
<accession>A0ABD5RCV0</accession>
<name>A0ABD5RCV0_9EURY</name>
<dbReference type="EMBL" id="JBHSKX010000002">
    <property type="protein sequence ID" value="MFC5367623.1"/>
    <property type="molecule type" value="Genomic_DNA"/>
</dbReference>